<evidence type="ECO:0000313" key="10">
    <source>
        <dbReference type="Proteomes" id="UP000631114"/>
    </source>
</evidence>
<dbReference type="EMBL" id="JADFTS010000002">
    <property type="protein sequence ID" value="KAF9621150.1"/>
    <property type="molecule type" value="Genomic_DNA"/>
</dbReference>
<evidence type="ECO:0000256" key="2">
    <source>
        <dbReference type="ARBA" id="ARBA00010661"/>
    </source>
</evidence>
<keyword evidence="4" id="KW-0602">Photosynthesis</keyword>
<proteinExistence type="inferred from homology"/>
<dbReference type="Pfam" id="PF05479">
    <property type="entry name" value="PsaN"/>
    <property type="match status" value="1"/>
</dbReference>
<dbReference type="GO" id="GO:0009522">
    <property type="term" value="C:photosystem I"/>
    <property type="evidence" value="ECO:0007669"/>
    <property type="project" value="UniProtKB-KW"/>
</dbReference>
<dbReference type="GO" id="GO:0015979">
    <property type="term" value="P:photosynthesis"/>
    <property type="evidence" value="ECO:0007669"/>
    <property type="project" value="UniProtKB-KW"/>
</dbReference>
<comment type="subcellular location">
    <subcellularLocation>
        <location evidence="1">Plastid</location>
        <location evidence="1">Chloroplast thylakoid membrane</location>
        <topology evidence="1">Peripheral membrane protein</topology>
        <orientation evidence="1">Lumenal side</orientation>
    </subcellularLocation>
</comment>
<reference evidence="9 10" key="1">
    <citation type="submission" date="2020-10" db="EMBL/GenBank/DDBJ databases">
        <title>The Coptis chinensis genome and diversification of protoberbering-type alkaloids.</title>
        <authorList>
            <person name="Wang B."/>
            <person name="Shu S."/>
            <person name="Song C."/>
            <person name="Liu Y."/>
        </authorList>
    </citation>
    <scope>NUCLEOTIDE SEQUENCE [LARGE SCALE GENOMIC DNA]</scope>
    <source>
        <strain evidence="9">HL-2020</strain>
        <tissue evidence="9">Leaf</tissue>
    </source>
</reference>
<keyword evidence="3" id="KW-0150">Chloroplast</keyword>
<evidence type="ECO:0000256" key="7">
    <source>
        <dbReference type="ARBA" id="ARBA00023078"/>
    </source>
</evidence>
<evidence type="ECO:0000256" key="3">
    <source>
        <dbReference type="ARBA" id="ARBA00022528"/>
    </source>
</evidence>
<keyword evidence="8" id="KW-0472">Membrane</keyword>
<keyword evidence="6" id="KW-0603">Photosystem I</keyword>
<dbReference type="InterPro" id="IPR008796">
    <property type="entry name" value="PSAN"/>
</dbReference>
<organism evidence="9 10">
    <name type="scientific">Coptis chinensis</name>
    <dbReference type="NCBI Taxonomy" id="261450"/>
    <lineage>
        <taxon>Eukaryota</taxon>
        <taxon>Viridiplantae</taxon>
        <taxon>Streptophyta</taxon>
        <taxon>Embryophyta</taxon>
        <taxon>Tracheophyta</taxon>
        <taxon>Spermatophyta</taxon>
        <taxon>Magnoliopsida</taxon>
        <taxon>Ranunculales</taxon>
        <taxon>Ranunculaceae</taxon>
        <taxon>Coptidoideae</taxon>
        <taxon>Coptis</taxon>
    </lineage>
</organism>
<name>A0A835INR0_9MAGN</name>
<evidence type="ECO:0000256" key="8">
    <source>
        <dbReference type="ARBA" id="ARBA00023136"/>
    </source>
</evidence>
<accession>A0A835INR0</accession>
<gene>
    <name evidence="9" type="ORF">IFM89_016644</name>
</gene>
<dbReference type="GO" id="GO:0009535">
    <property type="term" value="C:chloroplast thylakoid membrane"/>
    <property type="evidence" value="ECO:0007669"/>
    <property type="project" value="UniProtKB-SubCell"/>
</dbReference>
<evidence type="ECO:0000256" key="5">
    <source>
        <dbReference type="ARBA" id="ARBA00022640"/>
    </source>
</evidence>
<comment type="caution">
    <text evidence="9">The sequence shown here is derived from an EMBL/GenBank/DDBJ whole genome shotgun (WGS) entry which is preliminary data.</text>
</comment>
<keyword evidence="10" id="KW-1185">Reference proteome</keyword>
<dbReference type="PANTHER" id="PTHR36327">
    <property type="entry name" value="UNNAMED PRODUCT"/>
    <property type="match status" value="1"/>
</dbReference>
<protein>
    <submittedName>
        <fullName evidence="9">Uncharacterized protein</fullName>
    </submittedName>
</protein>
<dbReference type="PANTHER" id="PTHR36327:SF1">
    <property type="entry name" value="OS03G0731100 PROTEIN"/>
    <property type="match status" value="1"/>
</dbReference>
<evidence type="ECO:0000256" key="1">
    <source>
        <dbReference type="ARBA" id="ARBA00004622"/>
    </source>
</evidence>
<dbReference type="OrthoDB" id="544623at2759"/>
<feature type="non-terminal residue" evidence="9">
    <location>
        <position position="134"/>
    </location>
</feature>
<evidence type="ECO:0000313" key="9">
    <source>
        <dbReference type="EMBL" id="KAF9621150.1"/>
    </source>
</evidence>
<sequence>DRVVTREAIVPLHMASVSAVLTLHGGDQGGKTRTIHPVLRKTELRRRGLLLSVIFGSSTALAAQADDSRTALLQKYLKKSEENKAKNDKDRRDDFYKRNYKDYFEFMKGSLEGKKEEQLTESEKGILEWLKTNK</sequence>
<dbReference type="Proteomes" id="UP000631114">
    <property type="component" value="Unassembled WGS sequence"/>
</dbReference>
<keyword evidence="5" id="KW-0934">Plastid</keyword>
<evidence type="ECO:0000256" key="4">
    <source>
        <dbReference type="ARBA" id="ARBA00022531"/>
    </source>
</evidence>
<keyword evidence="7" id="KW-0793">Thylakoid</keyword>
<evidence type="ECO:0000256" key="6">
    <source>
        <dbReference type="ARBA" id="ARBA00022836"/>
    </source>
</evidence>
<dbReference type="AlphaFoldDB" id="A0A835INR0"/>
<comment type="similarity">
    <text evidence="2">Belongs to the psaN family.</text>
</comment>